<keyword evidence="11" id="KW-1185">Reference proteome</keyword>
<keyword evidence="3" id="KW-0677">Repeat</keyword>
<feature type="compositionally biased region" description="Acidic residues" evidence="8">
    <location>
        <begin position="69"/>
        <end position="82"/>
    </location>
</feature>
<organism evidence="10 11">
    <name type="scientific">Orchesella cincta</name>
    <name type="common">Springtail</name>
    <name type="synonym">Podura cincta</name>
    <dbReference type="NCBI Taxonomy" id="48709"/>
    <lineage>
        <taxon>Eukaryota</taxon>
        <taxon>Metazoa</taxon>
        <taxon>Ecdysozoa</taxon>
        <taxon>Arthropoda</taxon>
        <taxon>Hexapoda</taxon>
        <taxon>Collembola</taxon>
        <taxon>Entomobryomorpha</taxon>
        <taxon>Entomobryoidea</taxon>
        <taxon>Orchesellidae</taxon>
        <taxon>Orchesellinae</taxon>
        <taxon>Orchesella</taxon>
    </lineage>
</organism>
<dbReference type="GO" id="GO:0000978">
    <property type="term" value="F:RNA polymerase II cis-regulatory region sequence-specific DNA binding"/>
    <property type="evidence" value="ECO:0007669"/>
    <property type="project" value="TreeGrafter"/>
</dbReference>
<evidence type="ECO:0000256" key="4">
    <source>
        <dbReference type="ARBA" id="ARBA00022771"/>
    </source>
</evidence>
<feature type="domain" description="C2H2-type" evidence="9">
    <location>
        <begin position="570"/>
        <end position="597"/>
    </location>
</feature>
<feature type="domain" description="C2H2-type" evidence="9">
    <location>
        <begin position="462"/>
        <end position="490"/>
    </location>
</feature>
<feature type="domain" description="C2H2-type" evidence="9">
    <location>
        <begin position="161"/>
        <end position="188"/>
    </location>
</feature>
<dbReference type="GO" id="GO:0005634">
    <property type="term" value="C:nucleus"/>
    <property type="evidence" value="ECO:0007669"/>
    <property type="project" value="UniProtKB-SubCell"/>
</dbReference>
<dbReference type="PROSITE" id="PS50157">
    <property type="entry name" value="ZINC_FINGER_C2H2_2"/>
    <property type="match status" value="9"/>
</dbReference>
<keyword evidence="4 7" id="KW-0863">Zinc-finger</keyword>
<dbReference type="GO" id="GO:0008270">
    <property type="term" value="F:zinc ion binding"/>
    <property type="evidence" value="ECO:0007669"/>
    <property type="project" value="UniProtKB-KW"/>
</dbReference>
<accession>A0A1D2MCV8</accession>
<dbReference type="EMBL" id="LJIJ01001789">
    <property type="protein sequence ID" value="ODM90803.1"/>
    <property type="molecule type" value="Genomic_DNA"/>
</dbReference>
<dbReference type="SMART" id="SM00355">
    <property type="entry name" value="ZnF_C2H2"/>
    <property type="match status" value="15"/>
</dbReference>
<proteinExistence type="predicted"/>
<evidence type="ECO:0000259" key="9">
    <source>
        <dbReference type="PROSITE" id="PS50157"/>
    </source>
</evidence>
<reference evidence="10 11" key="1">
    <citation type="journal article" date="2016" name="Genome Biol. Evol.">
        <title>Gene Family Evolution Reflects Adaptation to Soil Environmental Stressors in the Genome of the Collembolan Orchesella cincta.</title>
        <authorList>
            <person name="Faddeeva-Vakhrusheva A."/>
            <person name="Derks M.F."/>
            <person name="Anvar S.Y."/>
            <person name="Agamennone V."/>
            <person name="Suring W."/>
            <person name="Smit S."/>
            <person name="van Straalen N.M."/>
            <person name="Roelofs D."/>
        </authorList>
    </citation>
    <scope>NUCLEOTIDE SEQUENCE [LARGE SCALE GENOMIC DNA]</scope>
    <source>
        <tissue evidence="10">Mixed pool</tissue>
    </source>
</reference>
<sequence>FKVTPSPEEDQIQIQPEVATSEAQEFRQLRRFEKLDAESQPEQSAPSPCPSSTGICSPGRVSPELGQDVGEDVEDPQSDFEPDEHQSDNSSNSSSEPDSEEEDVKAIKRKGDSSSSPPAKRKRGRYRKNPSDPPRPKANCPYSSKYTLFYKEHPSGRSLCFKCKLCSAILRQKAKIIQHLQLHESGDGSPCPQCGWLVPNNRLKDHNAKFHPKENDGKARRYLFCCSKCPAQYIEKNELRKHLQLHENSSEGCTKCEICGWLVRTRVLGRHKSDHHGKDSEKNKKSTIHPKKSVSLDIPYYCSYCQMIYTSLGQLQKHFLTFHVDKEGFLYCGEEECSEKFESKQLLKFHMDKAHPDKNPAPPEETEQGEQSCQHCQTVFASKMEVDYHIAVKHRDILLTCTTCNIKFSSYHFYRKHMETTRIHATTKGFSCELCGRSFYSGLRLNYHRRQVHYAELGLDPCQCPECGLILCESSTLKTHIKMVHRQEKNYSCEYCGKAFSIPQMLKVHLKRFHEGPLGAQELPEGKHYRVEVGESQEKIWLCELCPVKFLAMSQVRKHLLSAHYYELKYICEGCGRRFCAAMGLHHHRKSCEGLKEGGTPGEKFTCDVCPKTFQTSDQRHLHERRRHKSNSGGVSHLCPVCGRGFRQAGRLAVHQQTCGVGPYASELNTY</sequence>
<dbReference type="OrthoDB" id="6077919at2759"/>
<dbReference type="GO" id="GO:0001228">
    <property type="term" value="F:DNA-binding transcription activator activity, RNA polymerase II-specific"/>
    <property type="evidence" value="ECO:0007669"/>
    <property type="project" value="TreeGrafter"/>
</dbReference>
<dbReference type="PANTHER" id="PTHR24376">
    <property type="entry name" value="ZINC FINGER PROTEIN"/>
    <property type="match status" value="1"/>
</dbReference>
<feature type="domain" description="C2H2-type" evidence="9">
    <location>
        <begin position="491"/>
        <end position="519"/>
    </location>
</feature>
<feature type="domain" description="C2H2-type" evidence="9">
    <location>
        <begin position="224"/>
        <end position="251"/>
    </location>
</feature>
<feature type="domain" description="C2H2-type" evidence="9">
    <location>
        <begin position="430"/>
        <end position="458"/>
    </location>
</feature>
<evidence type="ECO:0000256" key="1">
    <source>
        <dbReference type="ARBA" id="ARBA00004123"/>
    </source>
</evidence>
<feature type="domain" description="C2H2-type" evidence="9">
    <location>
        <begin position="637"/>
        <end position="658"/>
    </location>
</feature>
<keyword evidence="5" id="KW-0862">Zinc</keyword>
<comment type="caution">
    <text evidence="10">The sequence shown here is derived from an EMBL/GenBank/DDBJ whole genome shotgun (WGS) entry which is preliminary data.</text>
</comment>
<dbReference type="OMA" id="METTRIH"/>
<dbReference type="Gene3D" id="3.30.160.60">
    <property type="entry name" value="Classic Zinc Finger"/>
    <property type="match status" value="5"/>
</dbReference>
<feature type="compositionally biased region" description="Basic and acidic residues" evidence="8">
    <location>
        <begin position="24"/>
        <end position="37"/>
    </location>
</feature>
<evidence type="ECO:0000256" key="2">
    <source>
        <dbReference type="ARBA" id="ARBA00022723"/>
    </source>
</evidence>
<keyword evidence="6" id="KW-0539">Nucleus</keyword>
<feature type="compositionally biased region" description="Polar residues" evidence="8">
    <location>
        <begin position="40"/>
        <end position="55"/>
    </location>
</feature>
<evidence type="ECO:0000256" key="6">
    <source>
        <dbReference type="ARBA" id="ARBA00023242"/>
    </source>
</evidence>
<comment type="subcellular location">
    <subcellularLocation>
        <location evidence="1">Nucleus</location>
    </subcellularLocation>
</comment>
<evidence type="ECO:0000256" key="5">
    <source>
        <dbReference type="ARBA" id="ARBA00022833"/>
    </source>
</evidence>
<evidence type="ECO:0000313" key="11">
    <source>
        <dbReference type="Proteomes" id="UP000094527"/>
    </source>
</evidence>
<dbReference type="Pfam" id="PF00096">
    <property type="entry name" value="zf-C2H2"/>
    <property type="match status" value="1"/>
</dbReference>
<feature type="domain" description="C2H2-type" evidence="9">
    <location>
        <begin position="330"/>
        <end position="360"/>
    </location>
</feature>
<dbReference type="PROSITE" id="PS00028">
    <property type="entry name" value="ZINC_FINGER_C2H2_1"/>
    <property type="match status" value="8"/>
</dbReference>
<dbReference type="PANTHER" id="PTHR24376:SF235">
    <property type="entry name" value="C2H2-TYPE DOMAIN-CONTAINING PROTEIN"/>
    <property type="match status" value="1"/>
</dbReference>
<dbReference type="InterPro" id="IPR013087">
    <property type="entry name" value="Znf_C2H2_type"/>
</dbReference>
<feature type="compositionally biased region" description="Basic residues" evidence="8">
    <location>
        <begin position="119"/>
        <end position="128"/>
    </location>
</feature>
<dbReference type="Proteomes" id="UP000094527">
    <property type="component" value="Unassembled WGS sequence"/>
</dbReference>
<protein>
    <submittedName>
        <fullName evidence="10">Putative zinc finger protein</fullName>
    </submittedName>
</protein>
<keyword evidence="2" id="KW-0479">Metal-binding</keyword>
<dbReference type="SUPFAM" id="SSF57667">
    <property type="entry name" value="beta-beta-alpha zinc fingers"/>
    <property type="match status" value="4"/>
</dbReference>
<evidence type="ECO:0000256" key="8">
    <source>
        <dbReference type="SAM" id="MobiDB-lite"/>
    </source>
</evidence>
<dbReference type="AlphaFoldDB" id="A0A1D2MCV8"/>
<evidence type="ECO:0000256" key="7">
    <source>
        <dbReference type="PROSITE-ProRule" id="PRU00042"/>
    </source>
</evidence>
<feature type="non-terminal residue" evidence="10">
    <location>
        <position position="1"/>
    </location>
</feature>
<name>A0A1D2MCV8_ORCCI</name>
<dbReference type="STRING" id="48709.A0A1D2MCV8"/>
<feature type="domain" description="C2H2-type" evidence="9">
    <location>
        <begin position="605"/>
        <end position="633"/>
    </location>
</feature>
<dbReference type="InterPro" id="IPR036236">
    <property type="entry name" value="Znf_C2H2_sf"/>
</dbReference>
<feature type="region of interest" description="Disordered" evidence="8">
    <location>
        <begin position="1"/>
        <end position="139"/>
    </location>
</feature>
<evidence type="ECO:0000256" key="3">
    <source>
        <dbReference type="ARBA" id="ARBA00022737"/>
    </source>
</evidence>
<gene>
    <name evidence="10" type="ORF">Ocin01_15878</name>
</gene>
<evidence type="ECO:0000313" key="10">
    <source>
        <dbReference type="EMBL" id="ODM90803.1"/>
    </source>
</evidence>